<evidence type="ECO:0000313" key="1">
    <source>
        <dbReference type="EMBL" id="KVI03144.1"/>
    </source>
</evidence>
<dbReference type="AlphaFoldDB" id="A0A103Y5Z9"/>
<dbReference type="Proteomes" id="UP000243975">
    <property type="component" value="Unassembled WGS sequence"/>
</dbReference>
<gene>
    <name evidence="1" type="ORF">Ccrd_018560</name>
</gene>
<organism evidence="1 2">
    <name type="scientific">Cynara cardunculus var. scolymus</name>
    <name type="common">Globe artichoke</name>
    <name type="synonym">Cynara scolymus</name>
    <dbReference type="NCBI Taxonomy" id="59895"/>
    <lineage>
        <taxon>Eukaryota</taxon>
        <taxon>Viridiplantae</taxon>
        <taxon>Streptophyta</taxon>
        <taxon>Embryophyta</taxon>
        <taxon>Tracheophyta</taxon>
        <taxon>Spermatophyta</taxon>
        <taxon>Magnoliopsida</taxon>
        <taxon>eudicotyledons</taxon>
        <taxon>Gunneridae</taxon>
        <taxon>Pentapetalae</taxon>
        <taxon>asterids</taxon>
        <taxon>campanulids</taxon>
        <taxon>Asterales</taxon>
        <taxon>Asteraceae</taxon>
        <taxon>Carduoideae</taxon>
        <taxon>Cardueae</taxon>
        <taxon>Carduinae</taxon>
        <taxon>Cynara</taxon>
    </lineage>
</organism>
<keyword evidence="2" id="KW-1185">Reference proteome</keyword>
<reference evidence="1 2" key="1">
    <citation type="journal article" date="2016" name="Sci. Rep.">
        <title>The genome sequence of the outbreeding globe artichoke constructed de novo incorporating a phase-aware low-pass sequencing strategy of F1 progeny.</title>
        <authorList>
            <person name="Scaglione D."/>
            <person name="Reyes-Chin-Wo S."/>
            <person name="Acquadro A."/>
            <person name="Froenicke L."/>
            <person name="Portis E."/>
            <person name="Beitel C."/>
            <person name="Tirone M."/>
            <person name="Mauro R."/>
            <person name="Lo Monaco A."/>
            <person name="Mauromicale G."/>
            <person name="Faccioli P."/>
            <person name="Cattivelli L."/>
            <person name="Rieseberg L."/>
            <person name="Michelmore R."/>
            <person name="Lanteri S."/>
        </authorList>
    </citation>
    <scope>NUCLEOTIDE SEQUENCE [LARGE SCALE GENOMIC DNA]</scope>
    <source>
        <strain evidence="1">2C</strain>
    </source>
</reference>
<accession>A0A103Y5Z9</accession>
<evidence type="ECO:0000313" key="2">
    <source>
        <dbReference type="Proteomes" id="UP000243975"/>
    </source>
</evidence>
<dbReference type="EMBL" id="LEKV01002480">
    <property type="protein sequence ID" value="KVI03144.1"/>
    <property type="molecule type" value="Genomic_DNA"/>
</dbReference>
<name>A0A103Y5Z9_CYNCS</name>
<comment type="caution">
    <text evidence="1">The sequence shown here is derived from an EMBL/GenBank/DDBJ whole genome shotgun (WGS) entry which is preliminary data.</text>
</comment>
<protein>
    <submittedName>
        <fullName evidence="1">Uncharacterized protein</fullName>
    </submittedName>
</protein>
<dbReference type="Gramene" id="KVI03144">
    <property type="protein sequence ID" value="KVI03144"/>
    <property type="gene ID" value="Ccrd_018560"/>
</dbReference>
<proteinExistence type="predicted"/>
<sequence>MRVEVNWMSVWMSDGGSSEVESFRGGMVTMMKAPNDATQLEMGQFSQALNYRLMGHGKEHGKTTDCANEKKNEEAAMIETNGPEVDVLEGTAWVGLGVCVMAVGNW</sequence>